<dbReference type="GO" id="GO:0001525">
    <property type="term" value="P:angiogenesis"/>
    <property type="evidence" value="ECO:0007669"/>
    <property type="project" value="UniProtKB-KW"/>
</dbReference>
<dbReference type="PANTHER" id="PTHR46542:SF3">
    <property type="entry name" value="X-BOX-BINDING PROTEIN 1"/>
    <property type="match status" value="1"/>
</dbReference>
<dbReference type="FunFam" id="1.20.5.170:FF:000049">
    <property type="entry name" value="X-box binding protein 1"/>
    <property type="match status" value="1"/>
</dbReference>
<evidence type="ECO:0000256" key="18">
    <source>
        <dbReference type="ARBA" id="ARBA00022989"/>
    </source>
</evidence>
<evidence type="ECO:0000256" key="1">
    <source>
        <dbReference type="ARBA" id="ARBA00004123"/>
    </source>
</evidence>
<dbReference type="Pfam" id="PF07716">
    <property type="entry name" value="bZIP_2"/>
    <property type="match status" value="1"/>
</dbReference>
<comment type="subcellular location">
    <subcellularLocation>
        <location evidence="3">Cytoplasm</location>
    </subcellularLocation>
    <subcellularLocation>
        <location evidence="2">Endoplasmic reticulum membrane</location>
        <topology evidence="2">Peripheral membrane protein</topology>
    </subcellularLocation>
    <subcellularLocation>
        <location evidence="4">Endoplasmic reticulum membrane</location>
        <topology evidence="4">Single-pass type II membrane protein</topology>
    </subcellularLocation>
    <subcellularLocation>
        <location evidence="1">Nucleus</location>
    </subcellularLocation>
</comment>
<keyword evidence="26" id="KW-0834">Unfolded protein response</keyword>
<reference evidence="31" key="5">
    <citation type="submission" date="2025-09" db="UniProtKB">
        <authorList>
            <consortium name="Ensembl"/>
        </authorList>
    </citation>
    <scope>IDENTIFICATION</scope>
</reference>
<feature type="region of interest" description="Disordered" evidence="29">
    <location>
        <begin position="46"/>
        <end position="65"/>
    </location>
</feature>
<dbReference type="Gene3D" id="1.20.5.170">
    <property type="match status" value="1"/>
</dbReference>
<reference evidence="32" key="3">
    <citation type="submission" date="2018-12" db="EMBL/GenBank/DDBJ databases">
        <title>G10K-VGP greater horseshoe bat female genome, primary haplotype.</title>
        <authorList>
            <person name="Teeling E."/>
            <person name="Myers G."/>
            <person name="Vernes S."/>
            <person name="Pippel M."/>
            <person name="Winkler S."/>
            <person name="Fedrigo O."/>
            <person name="Rhie A."/>
            <person name="Koren S."/>
            <person name="Phillippy A."/>
            <person name="Lewin H."/>
            <person name="Damas J."/>
            <person name="Howe K."/>
            <person name="Mountcastle J."/>
            <person name="Jarvis E.D."/>
        </authorList>
    </citation>
    <scope>NUCLEOTIDE SEQUENCE [LARGE SCALE GENOMIC DNA]</scope>
</reference>
<evidence type="ECO:0000256" key="15">
    <source>
        <dbReference type="ARBA" id="ARBA00022824"/>
    </source>
</evidence>
<evidence type="ECO:0000256" key="29">
    <source>
        <dbReference type="SAM" id="MobiDB-lite"/>
    </source>
</evidence>
<keyword evidence="32" id="KW-1185">Reference proteome</keyword>
<keyword evidence="17" id="KW-0735">Signal-anchor</keyword>
<evidence type="ECO:0000256" key="2">
    <source>
        <dbReference type="ARBA" id="ARBA00004406"/>
    </source>
</evidence>
<dbReference type="GO" id="GO:0030968">
    <property type="term" value="P:endoplasmic reticulum unfolded protein response"/>
    <property type="evidence" value="ECO:0007669"/>
    <property type="project" value="UniProtKB-ARBA"/>
</dbReference>
<dbReference type="GO" id="GO:0005634">
    <property type="term" value="C:nucleus"/>
    <property type="evidence" value="ECO:0007669"/>
    <property type="project" value="UniProtKB-SubCell"/>
</dbReference>
<evidence type="ECO:0000256" key="24">
    <source>
        <dbReference type="ARBA" id="ARBA00023159"/>
    </source>
</evidence>
<dbReference type="PANTHER" id="PTHR46542">
    <property type="entry name" value="X-BOX BINDING PROTEIN 1"/>
    <property type="match status" value="1"/>
</dbReference>
<dbReference type="SMART" id="SM00338">
    <property type="entry name" value="BRLZ"/>
    <property type="match status" value="1"/>
</dbReference>
<dbReference type="InterPro" id="IPR004827">
    <property type="entry name" value="bZIP"/>
</dbReference>
<name>A0A671G3Y7_RHIFE</name>
<evidence type="ECO:0000256" key="22">
    <source>
        <dbReference type="ARBA" id="ARBA00023125"/>
    </source>
</evidence>
<evidence type="ECO:0000256" key="25">
    <source>
        <dbReference type="ARBA" id="ARBA00023163"/>
    </source>
</evidence>
<dbReference type="PROSITE" id="PS00036">
    <property type="entry name" value="BZIP_BASIC"/>
    <property type="match status" value="1"/>
</dbReference>
<accession>A0A671G3Y7</accession>
<keyword evidence="7" id="KW-0963">Cytoplasm</keyword>
<keyword evidence="12" id="KW-0812">Transmembrane</keyword>
<keyword evidence="15" id="KW-0256">Endoplasmic reticulum</keyword>
<evidence type="ECO:0000256" key="27">
    <source>
        <dbReference type="ARBA" id="ARBA00023242"/>
    </source>
</evidence>
<dbReference type="GO" id="GO:0005789">
    <property type="term" value="C:endoplasmic reticulum membrane"/>
    <property type="evidence" value="ECO:0007669"/>
    <property type="project" value="UniProtKB-SubCell"/>
</dbReference>
<dbReference type="CDD" id="cd14691">
    <property type="entry name" value="bZIP_XBP1"/>
    <property type="match status" value="1"/>
</dbReference>
<evidence type="ECO:0000256" key="20">
    <source>
        <dbReference type="ARBA" id="ARBA00023015"/>
    </source>
</evidence>
<evidence type="ECO:0000259" key="30">
    <source>
        <dbReference type="PROSITE" id="PS50217"/>
    </source>
</evidence>
<evidence type="ECO:0000313" key="31">
    <source>
        <dbReference type="Ensembl" id="ENSRFEP00010032701.1"/>
    </source>
</evidence>
<evidence type="ECO:0000256" key="26">
    <source>
        <dbReference type="ARBA" id="ARBA00023230"/>
    </source>
</evidence>
<dbReference type="GO" id="GO:0006915">
    <property type="term" value="P:apoptotic process"/>
    <property type="evidence" value="ECO:0007669"/>
    <property type="project" value="UniProtKB-KW"/>
</dbReference>
<keyword evidence="16" id="KW-0832">Ubl conjugation</keyword>
<keyword evidence="13" id="KW-0053">Apoptosis</keyword>
<keyword evidence="23" id="KW-0472">Membrane</keyword>
<keyword evidence="18" id="KW-1133">Transmembrane helix</keyword>
<dbReference type="GO" id="GO:0000977">
    <property type="term" value="F:RNA polymerase II transcription regulatory region sequence-specific DNA binding"/>
    <property type="evidence" value="ECO:0007669"/>
    <property type="project" value="TreeGrafter"/>
</dbReference>
<dbReference type="GO" id="GO:0030154">
    <property type="term" value="P:cell differentiation"/>
    <property type="evidence" value="ECO:0007669"/>
    <property type="project" value="UniProtKB-KW"/>
</dbReference>
<keyword evidence="24" id="KW-0010">Activator</keyword>
<keyword evidence="10" id="KW-0037">Angiogenesis</keyword>
<evidence type="ECO:0000256" key="8">
    <source>
        <dbReference type="ARBA" id="ARBA00022541"/>
    </source>
</evidence>
<dbReference type="InterPro" id="IPR052470">
    <property type="entry name" value="ER_Stress-Reg_TF"/>
</dbReference>
<protein>
    <recommendedName>
        <fullName evidence="28">X-box-binding protein 1</fullName>
    </recommendedName>
</protein>
<evidence type="ECO:0000256" key="19">
    <source>
        <dbReference type="ARBA" id="ARBA00022990"/>
    </source>
</evidence>
<keyword evidence="22" id="KW-0238">DNA-binding</keyword>
<keyword evidence="14" id="KW-0221">Differentiation</keyword>
<evidence type="ECO:0000256" key="14">
    <source>
        <dbReference type="ARBA" id="ARBA00022782"/>
    </source>
</evidence>
<evidence type="ECO:0000256" key="3">
    <source>
        <dbReference type="ARBA" id="ARBA00004496"/>
    </source>
</evidence>
<keyword evidence="11" id="KW-0165">Cleavage on pair of basic residues</keyword>
<dbReference type="InParanoid" id="A0A671G3Y7"/>
<proteinExistence type="inferred from homology"/>
<dbReference type="InterPro" id="IPR046347">
    <property type="entry name" value="bZIP_sf"/>
</dbReference>
<evidence type="ECO:0000256" key="6">
    <source>
        <dbReference type="ARBA" id="ARBA00022473"/>
    </source>
</evidence>
<sequence>MPPHTLRRTAAATLDVLTPPRWSLSTNGRRYWPRITQLWPIEGGHDHRKAGHGGARPLGGGGTHSRRHSQAMVVVAPAQSPAAGVPKVLLLSGKPAAAAAAAAAGAPAGRALPLMLPGQRGASPEAESGGPPQARKRQRLTHLSPEEKALRRKLKNRVAAQTARDRKKARMSELEQQVIDLEEENQKLLLENQLLREKTHGLVVENQELRQRLGMDALVTEEKAETKENGARLVTGSAESAALRLRAPLQQVQAQLSPLQNISPWILTVWTLQTLSLISCWAFCSIWTQSCSSDVLPQSLPAWSSCQRSTQKDPVPYRPPLLHHWGRHQPSWKPLMN</sequence>
<dbReference type="GO" id="GO:0007517">
    <property type="term" value="P:muscle organ development"/>
    <property type="evidence" value="ECO:0007669"/>
    <property type="project" value="UniProtKB-KW"/>
</dbReference>
<evidence type="ECO:0000256" key="17">
    <source>
        <dbReference type="ARBA" id="ARBA00022968"/>
    </source>
</evidence>
<keyword evidence="25" id="KW-0804">Transcription</keyword>
<dbReference type="GO" id="GO:0043066">
    <property type="term" value="P:negative regulation of apoptotic process"/>
    <property type="evidence" value="ECO:0007669"/>
    <property type="project" value="UniProtKB-ARBA"/>
</dbReference>
<evidence type="ECO:0000256" key="11">
    <source>
        <dbReference type="ARBA" id="ARBA00022685"/>
    </source>
</evidence>
<keyword evidence="8" id="KW-0517">Myogenesis</keyword>
<keyword evidence="6" id="KW-0217">Developmental protein</keyword>
<evidence type="ECO:0000313" key="32">
    <source>
        <dbReference type="Proteomes" id="UP000472240"/>
    </source>
</evidence>
<dbReference type="Proteomes" id="UP000472240">
    <property type="component" value="Chromosome 25"/>
</dbReference>
<organism evidence="31 32">
    <name type="scientific">Rhinolophus ferrumequinum</name>
    <name type="common">Greater horseshoe bat</name>
    <dbReference type="NCBI Taxonomy" id="59479"/>
    <lineage>
        <taxon>Eukaryota</taxon>
        <taxon>Metazoa</taxon>
        <taxon>Chordata</taxon>
        <taxon>Craniata</taxon>
        <taxon>Vertebrata</taxon>
        <taxon>Euteleostomi</taxon>
        <taxon>Mammalia</taxon>
        <taxon>Eutheria</taxon>
        <taxon>Laurasiatheria</taxon>
        <taxon>Chiroptera</taxon>
        <taxon>Yinpterochiroptera</taxon>
        <taxon>Rhinolophoidea</taxon>
        <taxon>Rhinolophidae</taxon>
        <taxon>Rhinolophinae</taxon>
        <taxon>Rhinolophus</taxon>
    </lineage>
</organism>
<evidence type="ECO:0000256" key="4">
    <source>
        <dbReference type="ARBA" id="ARBA00004648"/>
    </source>
</evidence>
<evidence type="ECO:0000256" key="23">
    <source>
        <dbReference type="ARBA" id="ARBA00023136"/>
    </source>
</evidence>
<dbReference type="FunCoup" id="A0A671G3Y7">
    <property type="interactions" value="250"/>
</dbReference>
<keyword evidence="27" id="KW-0539">Nucleus</keyword>
<evidence type="ECO:0000256" key="12">
    <source>
        <dbReference type="ARBA" id="ARBA00022692"/>
    </source>
</evidence>
<reference evidence="31 32" key="1">
    <citation type="journal article" date="2015" name="Annu Rev Anim Biosci">
        <title>The Genome 10K Project: a way forward.</title>
        <authorList>
            <person name="Koepfli K.P."/>
            <person name="Paten B."/>
            <person name="O'Brien S.J."/>
            <person name="Koepfli K.P."/>
            <person name="Paten B."/>
            <person name="Antunes A."/>
            <person name="Belov K."/>
            <person name="Bustamante C."/>
            <person name="Castoe T.A."/>
            <person name="Clawson H."/>
            <person name="Crawford A.J."/>
            <person name="Diekhans M."/>
            <person name="Distel D."/>
            <person name="Durbin R."/>
            <person name="Earl D."/>
            <person name="Fujita M.K."/>
            <person name="Gamble T."/>
            <person name="Georges A."/>
            <person name="Gemmell N."/>
            <person name="Gilbert M.T."/>
            <person name="Graves J.M."/>
            <person name="Green R.E."/>
            <person name="Hickey G."/>
            <person name="Jarvis E.D."/>
            <person name="Johnson W."/>
            <person name="Komissarov A."/>
            <person name="Korf I."/>
            <person name="Kuhn R."/>
            <person name="Larkin D.M."/>
            <person name="Lewin H."/>
            <person name="Lopez J.V."/>
            <person name="Ma J."/>
            <person name="Marques-Bonet T."/>
            <person name="Miller W."/>
            <person name="Murphy R."/>
            <person name="Pevzner P."/>
            <person name="Shapiro B."/>
            <person name="Steiner C."/>
            <person name="Tamazian G."/>
            <person name="Venkatesh B."/>
            <person name="Wang J."/>
            <person name="Wayne R."/>
            <person name="Wiley E."/>
            <person name="Yang H."/>
            <person name="Zhang G."/>
            <person name="Haussler D."/>
            <person name="Ryder O."/>
            <person name="O'Brien S.J."/>
        </authorList>
    </citation>
    <scope>NUCLEOTIDE SEQUENCE</scope>
</reference>
<keyword evidence="9" id="KW-0597">Phosphoprotein</keyword>
<evidence type="ECO:0000256" key="16">
    <source>
        <dbReference type="ARBA" id="ARBA00022843"/>
    </source>
</evidence>
<keyword evidence="20" id="KW-0805">Transcription regulation</keyword>
<feature type="domain" description="BZIP" evidence="30">
    <location>
        <begin position="146"/>
        <end position="209"/>
    </location>
</feature>
<comment type="similarity">
    <text evidence="5">Belongs to the bZIP family.</text>
</comment>
<feature type="region of interest" description="Disordered" evidence="29">
    <location>
        <begin position="114"/>
        <end position="169"/>
    </location>
</feature>
<reference evidence="31 32" key="2">
    <citation type="journal article" date="2018" name="Annu Rev Anim Biosci">
        <title>Bat Biology, Genomes, and the Bat1K Project: To Generate Chromosome-Level Genomes for All Living Bat Species.</title>
        <authorList>
            <person name="Teeling E.C."/>
            <person name="Vernes S.C."/>
            <person name="Davalos L.M."/>
            <person name="Ray D.A."/>
            <person name="Gilbert M.T.P."/>
            <person name="Myers E."/>
        </authorList>
    </citation>
    <scope>NUCLEOTIDE SEQUENCE</scope>
</reference>
<keyword evidence="21" id="KW-0346">Stress response</keyword>
<dbReference type="AlphaFoldDB" id="A0A671G3Y7"/>
<evidence type="ECO:0000256" key="21">
    <source>
        <dbReference type="ARBA" id="ARBA00023016"/>
    </source>
</evidence>
<evidence type="ECO:0000256" key="7">
    <source>
        <dbReference type="ARBA" id="ARBA00022490"/>
    </source>
</evidence>
<evidence type="ECO:0000256" key="13">
    <source>
        <dbReference type="ARBA" id="ARBA00022703"/>
    </source>
</evidence>
<dbReference type="PROSITE" id="PS50217">
    <property type="entry name" value="BZIP"/>
    <property type="match status" value="1"/>
</dbReference>
<keyword evidence="19" id="KW-0007">Acetylation</keyword>
<dbReference type="GeneTree" id="ENSGT00390000017751"/>
<dbReference type="SUPFAM" id="SSF57959">
    <property type="entry name" value="Leucine zipper domain"/>
    <property type="match status" value="1"/>
</dbReference>
<dbReference type="GO" id="GO:0000981">
    <property type="term" value="F:DNA-binding transcription factor activity, RNA polymerase II-specific"/>
    <property type="evidence" value="ECO:0007669"/>
    <property type="project" value="TreeGrafter"/>
</dbReference>
<evidence type="ECO:0000256" key="9">
    <source>
        <dbReference type="ARBA" id="ARBA00022553"/>
    </source>
</evidence>
<dbReference type="Ensembl" id="ENSRFET00010035420.1">
    <property type="protein sequence ID" value="ENSRFEP00010032701.1"/>
    <property type="gene ID" value="ENSRFEG00010021524.1"/>
</dbReference>
<evidence type="ECO:0000256" key="10">
    <source>
        <dbReference type="ARBA" id="ARBA00022657"/>
    </source>
</evidence>
<evidence type="ECO:0000256" key="28">
    <source>
        <dbReference type="ARBA" id="ARBA00040165"/>
    </source>
</evidence>
<evidence type="ECO:0000256" key="5">
    <source>
        <dbReference type="ARBA" id="ARBA00007163"/>
    </source>
</evidence>
<reference evidence="31" key="4">
    <citation type="submission" date="2025-08" db="UniProtKB">
        <authorList>
            <consortium name="Ensembl"/>
        </authorList>
    </citation>
    <scope>IDENTIFICATION</scope>
</reference>
<feature type="compositionally biased region" description="Gly residues" evidence="29">
    <location>
        <begin position="52"/>
        <end position="63"/>
    </location>
</feature>